<keyword evidence="2" id="KW-1185">Reference proteome</keyword>
<dbReference type="Proteomes" id="UP000320575">
    <property type="component" value="Segment"/>
</dbReference>
<protein>
    <submittedName>
        <fullName evidence="1">Uncharacterized protein</fullName>
    </submittedName>
</protein>
<evidence type="ECO:0000313" key="2">
    <source>
        <dbReference type="Proteomes" id="UP000320575"/>
    </source>
</evidence>
<accession>A0A4Y1NU09</accession>
<evidence type="ECO:0000313" key="1">
    <source>
        <dbReference type="EMBL" id="AXH71678.1"/>
    </source>
</evidence>
<organism evidence="1 2">
    <name type="scientific">Pelagibacter phage HTVC025P</name>
    <dbReference type="NCBI Taxonomy" id="2259657"/>
    <lineage>
        <taxon>Viruses</taxon>
        <taxon>Duplodnaviria</taxon>
        <taxon>Heunggongvirae</taxon>
        <taxon>Uroviricota</taxon>
        <taxon>Caudoviricetes</taxon>
        <taxon>Autographivirales</taxon>
        <taxon>Autographivirales incertae sedis</taxon>
        <taxon>Thoosavirus</taxon>
        <taxon>Thoosavirus HTVC025P</taxon>
    </lineage>
</organism>
<gene>
    <name evidence="1" type="ORF">P025_gp04</name>
</gene>
<proteinExistence type="predicted"/>
<dbReference type="EMBL" id="MH598799">
    <property type="protein sequence ID" value="AXH71678.1"/>
    <property type="molecule type" value="Genomic_DNA"/>
</dbReference>
<reference evidence="1 2" key="1">
    <citation type="journal article" date="2019" name="Environ. Microbiol.">
        <title>Pelagiphages in the Podoviridae family integrate into host genomes.</title>
        <authorList>
            <person name="Zhao Y."/>
            <person name="Qin F."/>
            <person name="Zhang R."/>
            <person name="Giovannoni S.J."/>
            <person name="Zhang Z."/>
            <person name="Sun J."/>
            <person name="Du S."/>
            <person name="Rensing C."/>
        </authorList>
    </citation>
    <scope>NUCLEOTIDE SEQUENCE [LARGE SCALE GENOMIC DNA]</scope>
</reference>
<sequence>MILVNKLISNISFDRSFQERIKTVEIIKKEVLHTNGMPHHYYLVFKLLCCLADEDMTIEIIALKYREIFGRGINASALSRTLLYLSDKPKHGGQEGILGLISYALNPFIKDARFKGVALTKVGRILQKILCGETATTYQSKLLKQIKV</sequence>
<name>A0A4Y1NU09_9CAUD</name>